<comment type="function">
    <text evidence="8 10">Catalyzes the hydrolysis of glutamine to glutamate and ammonia as part of the biosynthesis of pyridoxal 5'-phosphate. The resulting ammonia molecule is channeled to the active site of PdxS.</text>
</comment>
<accession>A0A109MWL8</accession>
<feature type="binding site" evidence="10 12">
    <location>
        <position position="106"/>
    </location>
    <ligand>
        <name>L-glutamine</name>
        <dbReference type="ChEBI" id="CHEBI:58359"/>
    </ligand>
</feature>
<dbReference type="SUPFAM" id="SSF52317">
    <property type="entry name" value="Class I glutamine amidotransferase-like"/>
    <property type="match status" value="1"/>
</dbReference>
<dbReference type="AlphaFoldDB" id="A0A109MWL8"/>
<evidence type="ECO:0000256" key="2">
    <source>
        <dbReference type="ARBA" id="ARBA00022801"/>
    </source>
</evidence>
<dbReference type="EC" id="3.5.1.2" evidence="10"/>
<dbReference type="FunFam" id="3.40.50.880:FF:000010">
    <property type="entry name" value="uncharacterized protein LOC100176842 isoform X2"/>
    <property type="match status" value="1"/>
</dbReference>
<reference evidence="13 14" key="1">
    <citation type="submission" date="2015-11" db="EMBL/GenBank/DDBJ databases">
        <title>Genome Sequence of Bacillus simplex strain VanAntwerpen2.</title>
        <authorList>
            <person name="Couger M.B."/>
        </authorList>
    </citation>
    <scope>NUCLEOTIDE SEQUENCE [LARGE SCALE GENOMIC DNA]</scope>
    <source>
        <strain evidence="13 14">VanAntwerpen02</strain>
    </source>
</reference>
<evidence type="ECO:0000313" key="14">
    <source>
        <dbReference type="Proteomes" id="UP000064189"/>
    </source>
</evidence>
<comment type="subunit">
    <text evidence="9 10">In the presence of PdxS, forms a dodecamer of heterodimers. Only shows activity in the heterodimer.</text>
</comment>
<keyword evidence="14" id="KW-1185">Reference proteome</keyword>
<dbReference type="GO" id="GO:0005829">
    <property type="term" value="C:cytosol"/>
    <property type="evidence" value="ECO:0007669"/>
    <property type="project" value="TreeGrafter"/>
</dbReference>
<evidence type="ECO:0000256" key="11">
    <source>
        <dbReference type="PIRSR" id="PIRSR005639-1"/>
    </source>
</evidence>
<dbReference type="GO" id="GO:0042823">
    <property type="term" value="P:pyridoxal phosphate biosynthetic process"/>
    <property type="evidence" value="ECO:0007669"/>
    <property type="project" value="UniProtKB-UniRule"/>
</dbReference>
<dbReference type="InterPro" id="IPR029062">
    <property type="entry name" value="Class_I_gatase-like"/>
</dbReference>
<dbReference type="PROSITE" id="PS01236">
    <property type="entry name" value="PDXT_SNO_1"/>
    <property type="match status" value="1"/>
</dbReference>
<evidence type="ECO:0000256" key="6">
    <source>
        <dbReference type="ARBA" id="ARBA00047992"/>
    </source>
</evidence>
<comment type="catalytic activity">
    <reaction evidence="6 10">
        <text>aldehydo-D-ribose 5-phosphate + D-glyceraldehyde 3-phosphate + L-glutamine = pyridoxal 5'-phosphate + L-glutamate + phosphate + 3 H2O + H(+)</text>
        <dbReference type="Rhea" id="RHEA:31507"/>
        <dbReference type="ChEBI" id="CHEBI:15377"/>
        <dbReference type="ChEBI" id="CHEBI:15378"/>
        <dbReference type="ChEBI" id="CHEBI:29985"/>
        <dbReference type="ChEBI" id="CHEBI:43474"/>
        <dbReference type="ChEBI" id="CHEBI:58273"/>
        <dbReference type="ChEBI" id="CHEBI:58359"/>
        <dbReference type="ChEBI" id="CHEBI:59776"/>
        <dbReference type="ChEBI" id="CHEBI:597326"/>
        <dbReference type="EC" id="4.3.3.6"/>
    </reaction>
</comment>
<evidence type="ECO:0000256" key="4">
    <source>
        <dbReference type="ARBA" id="ARBA00022962"/>
    </source>
</evidence>
<evidence type="ECO:0000256" key="8">
    <source>
        <dbReference type="ARBA" id="ARBA00054599"/>
    </source>
</evidence>
<evidence type="ECO:0000256" key="10">
    <source>
        <dbReference type="HAMAP-Rule" id="MF_01615"/>
    </source>
</evidence>
<dbReference type="Pfam" id="PF01174">
    <property type="entry name" value="SNO"/>
    <property type="match status" value="1"/>
</dbReference>
<comment type="caution">
    <text evidence="13">The sequence shown here is derived from an EMBL/GenBank/DDBJ whole genome shotgun (WGS) entry which is preliminary data.</text>
</comment>
<dbReference type="PROSITE" id="PS51130">
    <property type="entry name" value="PDXT_SNO_2"/>
    <property type="match status" value="1"/>
</dbReference>
<feature type="binding site" evidence="10 12">
    <location>
        <begin position="47"/>
        <end position="49"/>
    </location>
    <ligand>
        <name>L-glutamine</name>
        <dbReference type="ChEBI" id="CHEBI:58359"/>
    </ligand>
</feature>
<comment type="similarity">
    <text evidence="1 10">Belongs to the glutaminase PdxT/SNO family.</text>
</comment>
<dbReference type="InterPro" id="IPR021196">
    <property type="entry name" value="PdxT/SNO_CS"/>
</dbReference>
<dbReference type="EC" id="4.3.3.6" evidence="10"/>
<evidence type="ECO:0000256" key="9">
    <source>
        <dbReference type="ARBA" id="ARBA00064749"/>
    </source>
</evidence>
<dbReference type="PROSITE" id="PS51273">
    <property type="entry name" value="GATASE_TYPE_1"/>
    <property type="match status" value="1"/>
</dbReference>
<feature type="active site" description="Charge relay system" evidence="10 11">
    <location>
        <position position="172"/>
    </location>
</feature>
<dbReference type="UniPathway" id="UPA00245"/>
<dbReference type="RefSeq" id="WP_061142928.1">
    <property type="nucleotide sequence ID" value="NZ_LNNH01000028.1"/>
</dbReference>
<dbReference type="GO" id="GO:0004359">
    <property type="term" value="F:glutaminase activity"/>
    <property type="evidence" value="ECO:0007669"/>
    <property type="project" value="UniProtKB-UniRule"/>
</dbReference>
<dbReference type="InterPro" id="IPR002161">
    <property type="entry name" value="PdxT/SNO"/>
</dbReference>
<dbReference type="GO" id="GO:1903600">
    <property type="term" value="C:glutaminase complex"/>
    <property type="evidence" value="ECO:0007669"/>
    <property type="project" value="TreeGrafter"/>
</dbReference>
<dbReference type="GO" id="GO:0006543">
    <property type="term" value="P:L-glutamine catabolic process"/>
    <property type="evidence" value="ECO:0007669"/>
    <property type="project" value="UniProtKB-UniRule"/>
</dbReference>
<organism evidence="13 14">
    <name type="scientific">Peribacillus simplex</name>
    <dbReference type="NCBI Taxonomy" id="1478"/>
    <lineage>
        <taxon>Bacteria</taxon>
        <taxon>Bacillati</taxon>
        <taxon>Bacillota</taxon>
        <taxon>Bacilli</taxon>
        <taxon>Bacillales</taxon>
        <taxon>Bacillaceae</taxon>
        <taxon>Peribacillus</taxon>
    </lineage>
</organism>
<feature type="active site" description="Nucleophile" evidence="10 11">
    <location>
        <position position="79"/>
    </location>
</feature>
<evidence type="ECO:0000256" key="5">
    <source>
        <dbReference type="ARBA" id="ARBA00023239"/>
    </source>
</evidence>
<evidence type="ECO:0000256" key="12">
    <source>
        <dbReference type="PIRSR" id="PIRSR005639-2"/>
    </source>
</evidence>
<dbReference type="PIRSF" id="PIRSF005639">
    <property type="entry name" value="Glut_amidoT_SNO"/>
    <property type="match status" value="1"/>
</dbReference>
<feature type="active site" description="Charge relay system" evidence="10 11">
    <location>
        <position position="170"/>
    </location>
</feature>
<proteinExistence type="inferred from homology"/>
<dbReference type="HAMAP" id="MF_01615">
    <property type="entry name" value="PdxT"/>
    <property type="match status" value="1"/>
</dbReference>
<name>A0A109MWL8_9BACI</name>
<dbReference type="PANTHER" id="PTHR31559">
    <property type="entry name" value="PYRIDOXAL 5'-PHOSPHATE SYNTHASE SUBUNIT SNO"/>
    <property type="match status" value="1"/>
</dbReference>
<dbReference type="GO" id="GO:0036381">
    <property type="term" value="F:pyridoxal 5'-phosphate synthase (glutamine hydrolysing) activity"/>
    <property type="evidence" value="ECO:0007669"/>
    <property type="project" value="UniProtKB-UniRule"/>
</dbReference>
<comment type="pathway">
    <text evidence="10">Cofactor biosynthesis; pyridoxal 5'-phosphate biosynthesis.</text>
</comment>
<dbReference type="GO" id="GO:0016740">
    <property type="term" value="F:transferase activity"/>
    <property type="evidence" value="ECO:0007669"/>
    <property type="project" value="UniProtKB-KW"/>
</dbReference>
<keyword evidence="4 10" id="KW-0315">Glutamine amidotransferase</keyword>
<dbReference type="GO" id="GO:0008614">
    <property type="term" value="P:pyridoxine metabolic process"/>
    <property type="evidence" value="ECO:0007669"/>
    <property type="project" value="TreeGrafter"/>
</dbReference>
<evidence type="ECO:0000256" key="3">
    <source>
        <dbReference type="ARBA" id="ARBA00022898"/>
    </source>
</evidence>
<dbReference type="Proteomes" id="UP000064189">
    <property type="component" value="Unassembled WGS sequence"/>
</dbReference>
<dbReference type="EMBL" id="LNNH01000028">
    <property type="protein sequence ID" value="KWW17381.1"/>
    <property type="molecule type" value="Genomic_DNA"/>
</dbReference>
<comment type="catalytic activity">
    <reaction evidence="7 10">
        <text>L-glutamine + H2O = L-glutamate + NH4(+)</text>
        <dbReference type="Rhea" id="RHEA:15889"/>
        <dbReference type="ChEBI" id="CHEBI:15377"/>
        <dbReference type="ChEBI" id="CHEBI:28938"/>
        <dbReference type="ChEBI" id="CHEBI:29985"/>
        <dbReference type="ChEBI" id="CHEBI:58359"/>
        <dbReference type="EC" id="3.5.1.2"/>
    </reaction>
</comment>
<gene>
    <name evidence="10" type="primary">pdxT</name>
    <name evidence="13" type="ORF">AS888_22550</name>
</gene>
<keyword evidence="5 10" id="KW-0456">Lyase</keyword>
<sequence length="199" mass="22031">MITIGVLGLQGAVEEHLNQIDSAGAQAIIVKKPSQLNEIDGLIIPGGESTTMRKLMDRYGFLEPIKTFFEQKKPIFGTCAGMVLAANRLSGDEKPYLELMDISVKRNGFGRQRDSFEADLAINGMEEPFKAVFIRAPYADGVGADVEILAEYDQKVVAARQEQVLVSAFHPELTGDNRYMQIFINMVKESLKEAELKTC</sequence>
<dbReference type="Gene3D" id="3.40.50.880">
    <property type="match status" value="1"/>
</dbReference>
<dbReference type="CDD" id="cd01749">
    <property type="entry name" value="GATase1_PB"/>
    <property type="match status" value="1"/>
</dbReference>
<keyword evidence="3 10" id="KW-0663">Pyridoxal phosphate</keyword>
<feature type="binding site" evidence="10 12">
    <location>
        <begin position="134"/>
        <end position="135"/>
    </location>
    <ligand>
        <name>L-glutamine</name>
        <dbReference type="ChEBI" id="CHEBI:58359"/>
    </ligand>
</feature>
<dbReference type="NCBIfam" id="TIGR03800">
    <property type="entry name" value="PLP_synth_Pdx2"/>
    <property type="match status" value="1"/>
</dbReference>
<keyword evidence="13" id="KW-0808">Transferase</keyword>
<dbReference type="PANTHER" id="PTHR31559:SF0">
    <property type="entry name" value="PYRIDOXAL 5'-PHOSPHATE SYNTHASE SUBUNIT SNO1-RELATED"/>
    <property type="match status" value="1"/>
</dbReference>
<evidence type="ECO:0000256" key="1">
    <source>
        <dbReference type="ARBA" id="ARBA00008345"/>
    </source>
</evidence>
<evidence type="ECO:0000256" key="7">
    <source>
        <dbReference type="ARBA" id="ARBA00049534"/>
    </source>
</evidence>
<evidence type="ECO:0000313" key="13">
    <source>
        <dbReference type="EMBL" id="KWW17381.1"/>
    </source>
</evidence>
<protein>
    <recommendedName>
        <fullName evidence="10">Pyridoxal 5'-phosphate synthase subunit PdxT</fullName>
        <ecNumber evidence="10">4.3.3.6</ecNumber>
    </recommendedName>
    <alternativeName>
        <fullName evidence="10">Pdx2</fullName>
    </alternativeName>
    <alternativeName>
        <fullName evidence="10">Pyridoxal 5'-phosphate synthase glutaminase subunit</fullName>
        <ecNumber evidence="10">3.5.1.2</ecNumber>
    </alternativeName>
</protein>
<keyword evidence="2 10" id="KW-0378">Hydrolase</keyword>